<proteinExistence type="predicted"/>
<organism evidence="3 4">
    <name type="scientific">phage Lak_Megaphage_Sonny</name>
    <dbReference type="NCBI Taxonomy" id="3109229"/>
    <lineage>
        <taxon>Viruses</taxon>
        <taxon>Duplodnaviria</taxon>
        <taxon>Heunggongvirae</taxon>
        <taxon>Uroviricota</taxon>
        <taxon>Caudoviricetes</taxon>
        <taxon>Caudoviricetes code 15 clade</taxon>
    </lineage>
</organism>
<dbReference type="PROSITE" id="PS51192">
    <property type="entry name" value="HELICASE_ATP_BIND_1"/>
    <property type="match status" value="1"/>
</dbReference>
<dbReference type="InterPro" id="IPR001650">
    <property type="entry name" value="Helicase_C-like"/>
</dbReference>
<dbReference type="PROSITE" id="PS51194">
    <property type="entry name" value="HELICASE_CTER"/>
    <property type="match status" value="1"/>
</dbReference>
<dbReference type="Pfam" id="PF04851">
    <property type="entry name" value="ResIII"/>
    <property type="match status" value="1"/>
</dbReference>
<dbReference type="SUPFAM" id="SSF52540">
    <property type="entry name" value="P-loop containing nucleoside triphosphate hydrolases"/>
    <property type="match status" value="2"/>
</dbReference>
<keyword evidence="3" id="KW-0347">Helicase</keyword>
<evidence type="ECO:0000259" key="2">
    <source>
        <dbReference type="PROSITE" id="PS51194"/>
    </source>
</evidence>
<dbReference type="InterPro" id="IPR006935">
    <property type="entry name" value="Helicase/UvrB_N"/>
</dbReference>
<keyword evidence="3" id="KW-0547">Nucleotide-binding</keyword>
<dbReference type="SMART" id="SM00487">
    <property type="entry name" value="DEXDc"/>
    <property type="match status" value="1"/>
</dbReference>
<feature type="domain" description="Helicase C-terminal" evidence="2">
    <location>
        <begin position="376"/>
        <end position="540"/>
    </location>
</feature>
<keyword evidence="3" id="KW-0067">ATP-binding</keyword>
<keyword evidence="4" id="KW-1185">Reference proteome</keyword>
<dbReference type="PANTHER" id="PTHR47396">
    <property type="entry name" value="TYPE I RESTRICTION ENZYME ECOKI R PROTEIN"/>
    <property type="match status" value="1"/>
</dbReference>
<dbReference type="PANTHER" id="PTHR47396:SF1">
    <property type="entry name" value="ATP-DEPENDENT HELICASE IRC3-RELATED"/>
    <property type="match status" value="1"/>
</dbReference>
<dbReference type="SMART" id="SM00490">
    <property type="entry name" value="HELICc"/>
    <property type="match status" value="1"/>
</dbReference>
<dbReference type="GO" id="GO:0004386">
    <property type="term" value="F:helicase activity"/>
    <property type="evidence" value="ECO:0007669"/>
    <property type="project" value="UniProtKB-KW"/>
</dbReference>
<dbReference type="Gene3D" id="3.40.50.300">
    <property type="entry name" value="P-loop containing nucleotide triphosphate hydrolases"/>
    <property type="match status" value="2"/>
</dbReference>
<sequence>MKIDITYDKEYMVCSSEYPYELQLLKRAMTREIANAWMLKKKQPHLNTERCFMNEYGMIPIGLWLNVLQFCKDCNMVCDMTDGMVAYINQFQLDYEQFQIYVNHIFEDAMAPVKDKNGNLTGEFKPFKPRDYQVKAAYTLLKYRKSCGEISTSAGKTLISFIVFKYLVDTAGTNKVLYIVPSVDLATQSAEKYNEYESYLKNHGQPWEIGILKSGLKKAEKAKVESCNILFGTYQSLANKEQNFFTCFSGCIVDECHHSSSPSVKKVLTRCCNSKCTIGITGTFPKKDKIEYLTLQSYIGPVVYTLTANELINIEKAATPIYIVFQIIDWMTIDEKRQLFYNRMQKIANPDDITLGNKLLKQEQDFINNSYIRLKFIGDMAIKMAKNTLILFGDVKGEYGKKLMDYIKDNSDKDVYYIDGQTPNENREYYKYKMSEDSNGKTIIVGSIYTMGEGIDVPNIESIFLVNSAKSERIVRQIVGRGLRNNAGKTKCVLYDFVDDGKYSEDPKKKQYNNYMWNHYTARKNIYKEQNFPIYEQKYKFW</sequence>
<reference evidence="3 4" key="1">
    <citation type="submission" date="2023-11" db="EMBL/GenBank/DDBJ databases">
        <authorList>
            <person name="Cook R."/>
            <person name="Crisci M."/>
            <person name="Pye H."/>
            <person name="Adriaenssens E."/>
            <person name="Santini J."/>
        </authorList>
    </citation>
    <scope>NUCLEOTIDE SEQUENCE [LARGE SCALE GENOMIC DNA]</scope>
    <source>
        <strain evidence="3">Lak_Megaphage_Sonny</strain>
    </source>
</reference>
<accession>A0ABZ0Z2F1</accession>
<protein>
    <submittedName>
        <fullName evidence="3">DNA helicase</fullName>
    </submittedName>
</protein>
<dbReference type="InterPro" id="IPR050742">
    <property type="entry name" value="Helicase_Restrict-Modif_Enz"/>
</dbReference>
<dbReference type="EMBL" id="OR769223">
    <property type="protein sequence ID" value="WQJ53379.1"/>
    <property type="molecule type" value="Genomic_DNA"/>
</dbReference>
<keyword evidence="3" id="KW-0378">Hydrolase</keyword>
<dbReference type="Pfam" id="PF00271">
    <property type="entry name" value="Helicase_C"/>
    <property type="match status" value="1"/>
</dbReference>
<feature type="domain" description="Helicase ATP-binding" evidence="1">
    <location>
        <begin position="137"/>
        <end position="302"/>
    </location>
</feature>
<dbReference type="InterPro" id="IPR027417">
    <property type="entry name" value="P-loop_NTPase"/>
</dbReference>
<evidence type="ECO:0000313" key="3">
    <source>
        <dbReference type="EMBL" id="WQJ53379.1"/>
    </source>
</evidence>
<evidence type="ECO:0000313" key="4">
    <source>
        <dbReference type="Proteomes" id="UP001358193"/>
    </source>
</evidence>
<dbReference type="InterPro" id="IPR014001">
    <property type="entry name" value="Helicase_ATP-bd"/>
</dbReference>
<name>A0ABZ0Z2F1_9CAUD</name>
<dbReference type="Proteomes" id="UP001358193">
    <property type="component" value="Segment"/>
</dbReference>
<evidence type="ECO:0000259" key="1">
    <source>
        <dbReference type="PROSITE" id="PS51192"/>
    </source>
</evidence>